<gene>
    <name evidence="1" type="ORF">PF327_06100</name>
</gene>
<proteinExistence type="predicted"/>
<reference evidence="1" key="1">
    <citation type="submission" date="2023-01" db="EMBL/GenBank/DDBJ databases">
        <title>Sulfurovum sp. XTW-4 genome assembly.</title>
        <authorList>
            <person name="Wang J."/>
        </authorList>
    </citation>
    <scope>NUCLEOTIDE SEQUENCE</scope>
    <source>
        <strain evidence="1">XTW-4</strain>
    </source>
</reference>
<keyword evidence="2" id="KW-1185">Reference proteome</keyword>
<sequence>MSNKSNKEVKTLDQRIERIYKMAKEHFGEVRFVGIKKHTKIGWVAKIQFDEFESLVAEGEDAVEALKNLRKRLSRIIDRYNMV</sequence>
<protein>
    <submittedName>
        <fullName evidence="1">Uncharacterized protein</fullName>
    </submittedName>
</protein>
<dbReference type="Proteomes" id="UP001169066">
    <property type="component" value="Unassembled WGS sequence"/>
</dbReference>
<comment type="caution">
    <text evidence="1">The sequence shown here is derived from an EMBL/GenBank/DDBJ whole genome shotgun (WGS) entry which is preliminary data.</text>
</comment>
<evidence type="ECO:0000313" key="1">
    <source>
        <dbReference type="EMBL" id="MDM5263764.1"/>
    </source>
</evidence>
<dbReference type="RefSeq" id="WP_008245752.1">
    <property type="nucleotide sequence ID" value="NZ_JAQIBC010000003.1"/>
</dbReference>
<name>A0ABT7QT77_9BACT</name>
<dbReference type="EMBL" id="JAQIBC010000003">
    <property type="protein sequence ID" value="MDM5263764.1"/>
    <property type="molecule type" value="Genomic_DNA"/>
</dbReference>
<evidence type="ECO:0000313" key="2">
    <source>
        <dbReference type="Proteomes" id="UP001169066"/>
    </source>
</evidence>
<organism evidence="1 2">
    <name type="scientific">Sulfurovum xiamenensis</name>
    <dbReference type="NCBI Taxonomy" id="3019066"/>
    <lineage>
        <taxon>Bacteria</taxon>
        <taxon>Pseudomonadati</taxon>
        <taxon>Campylobacterota</taxon>
        <taxon>Epsilonproteobacteria</taxon>
        <taxon>Campylobacterales</taxon>
        <taxon>Sulfurovaceae</taxon>
        <taxon>Sulfurovum</taxon>
    </lineage>
</organism>
<accession>A0ABT7QT77</accession>